<dbReference type="SMART" id="SM00389">
    <property type="entry name" value="HOX"/>
    <property type="match status" value="1"/>
</dbReference>
<feature type="compositionally biased region" description="Polar residues" evidence="8">
    <location>
        <begin position="314"/>
        <end position="323"/>
    </location>
</feature>
<dbReference type="Proteomes" id="UP000467700">
    <property type="component" value="Unassembled WGS sequence"/>
</dbReference>
<evidence type="ECO:0000259" key="9">
    <source>
        <dbReference type="PROSITE" id="PS50071"/>
    </source>
</evidence>
<evidence type="ECO:0000256" key="2">
    <source>
        <dbReference type="ARBA" id="ARBA00022473"/>
    </source>
</evidence>
<dbReference type="GO" id="GO:0000978">
    <property type="term" value="F:RNA polymerase II cis-regulatory region sequence-specific DNA binding"/>
    <property type="evidence" value="ECO:0007669"/>
    <property type="project" value="TreeGrafter"/>
</dbReference>
<dbReference type="GO" id="GO:0000981">
    <property type="term" value="F:DNA-binding transcription factor activity, RNA polymerase II-specific"/>
    <property type="evidence" value="ECO:0007669"/>
    <property type="project" value="InterPro"/>
</dbReference>
<dbReference type="PROSITE" id="PS50071">
    <property type="entry name" value="HOMEOBOX_2"/>
    <property type="match status" value="1"/>
</dbReference>
<feature type="region of interest" description="Disordered" evidence="8">
    <location>
        <begin position="314"/>
        <end position="368"/>
    </location>
</feature>
<dbReference type="Gene3D" id="1.10.10.60">
    <property type="entry name" value="Homeodomain-like"/>
    <property type="match status" value="1"/>
</dbReference>
<organism evidence="10 11">
    <name type="scientific">Cyclocybe aegerita</name>
    <name type="common">Black poplar mushroom</name>
    <name type="synonym">Agrocybe aegerita</name>
    <dbReference type="NCBI Taxonomy" id="1973307"/>
    <lineage>
        <taxon>Eukaryota</taxon>
        <taxon>Fungi</taxon>
        <taxon>Dikarya</taxon>
        <taxon>Basidiomycota</taxon>
        <taxon>Agaricomycotina</taxon>
        <taxon>Agaricomycetes</taxon>
        <taxon>Agaricomycetidae</taxon>
        <taxon>Agaricales</taxon>
        <taxon>Agaricineae</taxon>
        <taxon>Bolbitiaceae</taxon>
        <taxon>Cyclocybe</taxon>
    </lineage>
</organism>
<dbReference type="CDD" id="cd00086">
    <property type="entry name" value="homeodomain"/>
    <property type="match status" value="1"/>
</dbReference>
<evidence type="ECO:0000256" key="7">
    <source>
        <dbReference type="RuleBase" id="RU000682"/>
    </source>
</evidence>
<comment type="subcellular location">
    <subcellularLocation>
        <location evidence="1 6 7">Nucleus</location>
    </subcellularLocation>
</comment>
<feature type="region of interest" description="Disordered" evidence="8">
    <location>
        <begin position="558"/>
        <end position="680"/>
    </location>
</feature>
<feature type="domain" description="Homeobox" evidence="9">
    <location>
        <begin position="25"/>
        <end position="85"/>
    </location>
</feature>
<dbReference type="PANTHER" id="PTHR45793">
    <property type="entry name" value="HOMEOBOX PROTEIN"/>
    <property type="match status" value="1"/>
</dbReference>
<feature type="DNA-binding region" description="Homeobox" evidence="6">
    <location>
        <begin position="27"/>
        <end position="86"/>
    </location>
</feature>
<proteinExistence type="predicted"/>
<dbReference type="OrthoDB" id="6159439at2759"/>
<dbReference type="InterPro" id="IPR017970">
    <property type="entry name" value="Homeobox_CS"/>
</dbReference>
<feature type="compositionally biased region" description="Low complexity" evidence="8">
    <location>
        <begin position="400"/>
        <end position="418"/>
    </location>
</feature>
<dbReference type="GO" id="GO:0005634">
    <property type="term" value="C:nucleus"/>
    <property type="evidence" value="ECO:0007669"/>
    <property type="project" value="UniProtKB-SubCell"/>
</dbReference>
<gene>
    <name evidence="10" type="ORF">AAE3_LOCUS1362</name>
</gene>
<protein>
    <recommendedName>
        <fullName evidence="9">Homeobox domain-containing protein</fullName>
    </recommendedName>
</protein>
<dbReference type="PROSITE" id="PS00027">
    <property type="entry name" value="HOMEOBOX_1"/>
    <property type="match status" value="1"/>
</dbReference>
<accession>A0A8S0VQ81</accession>
<dbReference type="InterPro" id="IPR009057">
    <property type="entry name" value="Homeodomain-like_sf"/>
</dbReference>
<sequence>MGYDTPLTPTDPAAVDFRAFYPYTPNEVKHRKRTTSAQLKVLEDIFKKDTKPNATLRTELAAELDMTPRGVQVWFQNRRAKEKVKASKASMAAKANAAGLVAGRQEEASALRNVKNESLHGDSLLGDGSQDPSDAFSRSPSNASRSPASLATSPPTLHLITDAANFPPYSPADLPPDSAASYASSRPALQSSRTAPVASLNQRFGHGVGGDDLYQYRRGSLPVNAFPQPQQSAEDDTFDPFVRRRSVDASLQRLASNPFAGLARAKNSALYGPGFGVAQPGTTSNGLNAGMGGGVGRHHHQINRLPYMYQTQRRGVSSLSSASPAGHLASMPQHTALRRSSMDSRSMRLSQLSRSYQTPSPSPLTPYNAVIRASLPDSHLYAVSQRPVASPIPGPLPSPGFSFGAASSNTPSMASPSSGDSERNSPDSLRSFTFRGDETEQDDDATSPSYTAYSRFGSIASIATSESSINSSYYAEIGGAAVEHAHLEDRRDSCASGNFLGMLSGLDVGNQVEHMGHAGSMGLGIGAAVGYPPTHEEYTFSASAGEGLELVSGSVTDGHLHQQQSADQQQQEQYPSPASTIAPNSNGQSPQPRAQDPPSANVPISTSSELAFALEGKPGQSSGTASPPETYVNYGEHSPPEQLQHETSYFPQQLEHQPQDANASFSQTYSFPNGSQQQQPQLDYGVFSSSGGFVDPLATSGVMDNGLQSVEAFVAYT</sequence>
<keyword evidence="11" id="KW-1185">Reference proteome</keyword>
<name>A0A8S0VQ81_CYCAE</name>
<feature type="compositionally biased region" description="Polar residues" evidence="8">
    <location>
        <begin position="645"/>
        <end position="680"/>
    </location>
</feature>
<dbReference type="Pfam" id="PF00046">
    <property type="entry name" value="Homeodomain"/>
    <property type="match status" value="1"/>
</dbReference>
<dbReference type="SUPFAM" id="SSF46689">
    <property type="entry name" value="Homeodomain-like"/>
    <property type="match status" value="1"/>
</dbReference>
<dbReference type="InterPro" id="IPR001356">
    <property type="entry name" value="HD"/>
</dbReference>
<keyword evidence="2" id="KW-0217">Developmental protein</keyword>
<feature type="compositionally biased region" description="Polar residues" evidence="8">
    <location>
        <begin position="574"/>
        <end position="592"/>
    </location>
</feature>
<dbReference type="AlphaFoldDB" id="A0A8S0VQ81"/>
<evidence type="ECO:0000256" key="1">
    <source>
        <dbReference type="ARBA" id="ARBA00004123"/>
    </source>
</evidence>
<feature type="compositionally biased region" description="Low complexity" evidence="8">
    <location>
        <begin position="137"/>
        <end position="149"/>
    </location>
</feature>
<keyword evidence="4 6" id="KW-0371">Homeobox</keyword>
<evidence type="ECO:0000256" key="6">
    <source>
        <dbReference type="PROSITE-ProRule" id="PRU00108"/>
    </source>
</evidence>
<evidence type="ECO:0000256" key="5">
    <source>
        <dbReference type="ARBA" id="ARBA00023242"/>
    </source>
</evidence>
<feature type="compositionally biased region" description="Polar residues" evidence="8">
    <location>
        <begin position="181"/>
        <end position="202"/>
    </location>
</feature>
<keyword evidence="3 6" id="KW-0238">DNA-binding</keyword>
<comment type="caution">
    <text evidence="10">The sequence shown here is derived from an EMBL/GenBank/DDBJ whole genome shotgun (WGS) entry which is preliminary data.</text>
</comment>
<feature type="compositionally biased region" description="Low complexity" evidence="8">
    <location>
        <begin position="562"/>
        <end position="573"/>
    </location>
</feature>
<evidence type="ECO:0000256" key="8">
    <source>
        <dbReference type="SAM" id="MobiDB-lite"/>
    </source>
</evidence>
<dbReference type="PANTHER" id="PTHR45793:SF5">
    <property type="entry name" value="HOMEOTIC PROTEIN OCELLILESS"/>
    <property type="match status" value="1"/>
</dbReference>
<feature type="region of interest" description="Disordered" evidence="8">
    <location>
        <begin position="119"/>
        <end position="154"/>
    </location>
</feature>
<evidence type="ECO:0000256" key="3">
    <source>
        <dbReference type="ARBA" id="ARBA00023125"/>
    </source>
</evidence>
<evidence type="ECO:0000313" key="10">
    <source>
        <dbReference type="EMBL" id="CAA7259039.1"/>
    </source>
</evidence>
<dbReference type="EMBL" id="CACVBS010000013">
    <property type="protein sequence ID" value="CAA7259039.1"/>
    <property type="molecule type" value="Genomic_DNA"/>
</dbReference>
<evidence type="ECO:0000313" key="11">
    <source>
        <dbReference type="Proteomes" id="UP000467700"/>
    </source>
</evidence>
<keyword evidence="5 6" id="KW-0539">Nucleus</keyword>
<evidence type="ECO:0000256" key="4">
    <source>
        <dbReference type="ARBA" id="ARBA00023155"/>
    </source>
</evidence>
<reference evidence="10 11" key="1">
    <citation type="submission" date="2020-01" db="EMBL/GenBank/DDBJ databases">
        <authorList>
            <person name="Gupta K D."/>
        </authorList>
    </citation>
    <scope>NUCLEOTIDE SEQUENCE [LARGE SCALE GENOMIC DNA]</scope>
</reference>
<feature type="region of interest" description="Disordered" evidence="8">
    <location>
        <begin position="400"/>
        <end position="450"/>
    </location>
</feature>
<feature type="region of interest" description="Disordered" evidence="8">
    <location>
        <begin position="177"/>
        <end position="203"/>
    </location>
</feature>